<evidence type="ECO:0000313" key="10">
    <source>
        <dbReference type="Proteomes" id="UP000001400"/>
    </source>
</evidence>
<evidence type="ECO:0000256" key="7">
    <source>
        <dbReference type="ARBA" id="ARBA00022833"/>
    </source>
</evidence>
<comment type="similarity">
    <text evidence="2">Belongs to the peptidase M18 family.</text>
</comment>
<dbReference type="AlphaFoldDB" id="B5ICM9"/>
<reference evidence="9" key="1">
    <citation type="submission" date="2010-02" db="EMBL/GenBank/DDBJ databases">
        <title>Complete sequence of Aciduliprofundum boonei T469.</title>
        <authorList>
            <consortium name="US DOE Joint Genome Institute"/>
            <person name="Lucas S."/>
            <person name="Copeland A."/>
            <person name="Lapidus A."/>
            <person name="Cheng J.-F."/>
            <person name="Bruce D."/>
            <person name="Goodwin L."/>
            <person name="Pitluck S."/>
            <person name="Saunders E."/>
            <person name="Detter J.C."/>
            <person name="Han C."/>
            <person name="Tapia R."/>
            <person name="Land M."/>
            <person name="Hauser L."/>
            <person name="Kyrpides N."/>
            <person name="Mikhailova N."/>
            <person name="Flores G."/>
            <person name="Reysenbach A.-L."/>
            <person name="Woyke T."/>
        </authorList>
    </citation>
    <scope>NUCLEOTIDE SEQUENCE</scope>
    <source>
        <strain evidence="9">T469</strain>
    </source>
</reference>
<dbReference type="HOGENOM" id="CLU_590123_0_0_2"/>
<evidence type="ECO:0000256" key="1">
    <source>
        <dbReference type="ARBA" id="ARBA00001947"/>
    </source>
</evidence>
<dbReference type="KEGG" id="abi:Aboo_1300"/>
<dbReference type="Gene3D" id="3.40.630.10">
    <property type="entry name" value="Zn peptidases"/>
    <property type="match status" value="1"/>
</dbReference>
<keyword evidence="7" id="KW-0862">Zinc</keyword>
<dbReference type="GO" id="GO:0008270">
    <property type="term" value="F:zinc ion binding"/>
    <property type="evidence" value="ECO:0007669"/>
    <property type="project" value="InterPro"/>
</dbReference>
<dbReference type="InterPro" id="IPR001948">
    <property type="entry name" value="Peptidase_M18"/>
</dbReference>
<dbReference type="PRINTS" id="PR00932">
    <property type="entry name" value="AMINO1PTASE"/>
</dbReference>
<evidence type="ECO:0000256" key="5">
    <source>
        <dbReference type="ARBA" id="ARBA00022723"/>
    </source>
</evidence>
<organism evidence="9 10">
    <name type="scientific">Aciduliprofundum boonei (strain DSM 19572 / T469)</name>
    <dbReference type="NCBI Taxonomy" id="439481"/>
    <lineage>
        <taxon>Archaea</taxon>
        <taxon>Methanobacteriati</taxon>
        <taxon>Thermoplasmatota</taxon>
        <taxon>DHVE2 group</taxon>
        <taxon>Candidatus Aciduliprofundum</taxon>
    </lineage>
</organism>
<name>B5ICM9_ACIB4</name>
<evidence type="ECO:0000256" key="8">
    <source>
        <dbReference type="ARBA" id="ARBA00023049"/>
    </source>
</evidence>
<keyword evidence="10" id="KW-1185">Reference proteome</keyword>
<dbReference type="GO" id="GO:0005737">
    <property type="term" value="C:cytoplasm"/>
    <property type="evidence" value="ECO:0007669"/>
    <property type="project" value="UniProtKB-ARBA"/>
</dbReference>
<evidence type="ECO:0000313" key="9">
    <source>
        <dbReference type="EMBL" id="ADD09108.1"/>
    </source>
</evidence>
<comment type="cofactor">
    <cofactor evidence="1">
        <name>Zn(2+)</name>
        <dbReference type="ChEBI" id="CHEBI:29105"/>
    </cofactor>
</comment>
<keyword evidence="3 9" id="KW-0031">Aminopeptidase</keyword>
<evidence type="ECO:0000256" key="2">
    <source>
        <dbReference type="ARBA" id="ARBA00008290"/>
    </source>
</evidence>
<keyword evidence="4" id="KW-0645">Protease</keyword>
<dbReference type="GO" id="GO:0004177">
    <property type="term" value="F:aminopeptidase activity"/>
    <property type="evidence" value="ECO:0007669"/>
    <property type="project" value="UniProtKB-KW"/>
</dbReference>
<protein>
    <submittedName>
        <fullName evidence="9">Peptidase M18 aminopeptidase I</fullName>
    </submittedName>
</protein>
<dbReference type="OrthoDB" id="52882at2157"/>
<proteinExistence type="inferred from homology"/>
<dbReference type="RefSeq" id="WP_008083778.1">
    <property type="nucleotide sequence ID" value="NC_013926.1"/>
</dbReference>
<evidence type="ECO:0000256" key="3">
    <source>
        <dbReference type="ARBA" id="ARBA00022438"/>
    </source>
</evidence>
<dbReference type="eggNOG" id="arCOG01518">
    <property type="taxonomic scope" value="Archaea"/>
</dbReference>
<dbReference type="Pfam" id="PF02127">
    <property type="entry name" value="Peptidase_M18"/>
    <property type="match status" value="1"/>
</dbReference>
<dbReference type="SUPFAM" id="SSF53187">
    <property type="entry name" value="Zn-dependent exopeptidases"/>
    <property type="match status" value="1"/>
</dbReference>
<dbReference type="NCBIfam" id="NF002600">
    <property type="entry name" value="PRK02256.1"/>
    <property type="match status" value="1"/>
</dbReference>
<sequence>MAKKKESIEEKLSMKKESMWLTLKKKEIKDAMKFADDYKEFLKEVKTERETVKFMISLAEKKGFKDISKKKSLAPGDKFYIMNREKTLALGVIGKKPLEGFRLVVSHIDAPRIDIKPNPLWEDSDSSLALLKTHYYGGIKKYQWVSRPLAIHGVVYTKNGKRIDIRVGDNPGDPVFVIPDLLPHLARKVQGERKLFDGIRGEELQLVVGNIPIDDKDVKQKVKTYVLKYLNEKYGINEEDFNSADLEIVPAEEPRDVGFDRGMVGAYGQDDRICAYTSFRAILEVENPTYTSIAFFYDKEEIGSDGNVGAQSNFLEYVFAKVLSMIKPDYTHAEFLEILYKSKAISADVSAAINPIFKSVHDIPNAAKAGYGVVISKYTGHGGKYGSSEATAEFMAEIRALYEKNKVPYQVAELGKVDEGGGGTIAKFFAKYGMDVVDMGPGVIGMHSPYEITSKMDVWSAYRAYKVFLSQ</sequence>
<dbReference type="InterPro" id="IPR023358">
    <property type="entry name" value="Peptidase_M18_dom2"/>
</dbReference>
<evidence type="ECO:0000256" key="4">
    <source>
        <dbReference type="ARBA" id="ARBA00022670"/>
    </source>
</evidence>
<dbReference type="Gene3D" id="2.30.250.10">
    <property type="entry name" value="Aminopeptidase i, Domain 2"/>
    <property type="match status" value="1"/>
</dbReference>
<dbReference type="SUPFAM" id="SSF101821">
    <property type="entry name" value="Aminopeptidase/glucanase lid domain"/>
    <property type="match status" value="1"/>
</dbReference>
<dbReference type="Proteomes" id="UP000001400">
    <property type="component" value="Chromosome"/>
</dbReference>
<dbReference type="STRING" id="439481.Aboo_1300"/>
<keyword evidence="5" id="KW-0479">Metal-binding</keyword>
<keyword evidence="8" id="KW-0482">Metalloprotease</keyword>
<accession>B5ICM9</accession>
<dbReference type="GO" id="GO:0006508">
    <property type="term" value="P:proteolysis"/>
    <property type="evidence" value="ECO:0007669"/>
    <property type="project" value="UniProtKB-KW"/>
</dbReference>
<dbReference type="PANTHER" id="PTHR28570:SF2">
    <property type="entry name" value="M18 FAMILY AMINOPEPTIDASE 1-RELATED"/>
    <property type="match status" value="1"/>
</dbReference>
<evidence type="ECO:0000256" key="6">
    <source>
        <dbReference type="ARBA" id="ARBA00022801"/>
    </source>
</evidence>
<dbReference type="GeneID" id="8828262"/>
<dbReference type="EMBL" id="CP001941">
    <property type="protein sequence ID" value="ADD09108.1"/>
    <property type="molecule type" value="Genomic_DNA"/>
</dbReference>
<dbReference type="MEROPS" id="M18.004"/>
<keyword evidence="6" id="KW-0378">Hydrolase</keyword>
<dbReference type="GO" id="GO:0008237">
    <property type="term" value="F:metallopeptidase activity"/>
    <property type="evidence" value="ECO:0007669"/>
    <property type="project" value="UniProtKB-KW"/>
</dbReference>
<dbReference type="PANTHER" id="PTHR28570">
    <property type="entry name" value="ASPARTYL AMINOPEPTIDASE"/>
    <property type="match status" value="1"/>
</dbReference>
<gene>
    <name evidence="9" type="ordered locus">Aboo_1300</name>
</gene>